<evidence type="ECO:0000259" key="12">
    <source>
        <dbReference type="Pfam" id="PF03723"/>
    </source>
</evidence>
<dbReference type="InterPro" id="IPR000896">
    <property type="entry name" value="Hemocyanin/hexamerin_mid_dom"/>
</dbReference>
<dbReference type="SUPFAM" id="SSF81296">
    <property type="entry name" value="E set domains"/>
    <property type="match status" value="1"/>
</dbReference>
<accession>A0A834Y0I1</accession>
<keyword evidence="8" id="KW-0503">Monooxygenase</keyword>
<evidence type="ECO:0008006" key="15">
    <source>
        <dbReference type="Google" id="ProtNLM"/>
    </source>
</evidence>
<evidence type="ECO:0000256" key="9">
    <source>
        <dbReference type="ARBA" id="ARBA00023157"/>
    </source>
</evidence>
<comment type="similarity">
    <text evidence="3">Belongs to the tyrosinase family.</text>
</comment>
<sequence length="701" mass="79692">MSKIRKEILSLFNRPKEPIFMGNRDENIYFNIPVNYLPNELQASAAEIFSRFQSNTNEEKINLKEITLPDLTIPMKLDRRQAFSLFIPSHQKCADHLIKLFLNTKTYDDLLSLTVYCRDRVNPSMFIYCLSVALLHHPETKHMPIPTGAEIFPDKFIDGQSISKAKEHAEIVPVDSRKSIEIPRNYTATDVDLEHLVAYWREDVGINLHHWHWHLVYPAVGSDTAVKKDRRGELFYYMHQQVLARYNTERMCNGLGPVKSLLNLREPIAQGYFPKLNSSVASRDIPSRPVDLSLKDVNREDDGLRVTVADLEQWKEKIHNAILSDAVVDKEGKKILLTEKEGIDLLGNILEASALSVNPNLYGNLHNYGHVAISYCHDPDNRFLESFGVMGDVATAMRDPIFYRWHSLINDLFMEHKNRLPQYKTSQLHVDGVQVTNVKIVTTNENVDNELSTFWNKSDIDLGRGLDFAPGGSVLAKITHLNYTPFTYKITVNNANSGPLVGTCRIFIGPKYDDNGSPMNFSDQKNLMIEMDKFTVTLKPGTNDVTRMSTDSSVTIPFENTFRNLNARPSDESEYEFNFCGCGWPQHMLVPRGTTTGFPMILFVMISDYKNDIIIQEPSIHCADAVSYCGLRDRKYPDSQSMGFPFDRPIPAGIKNINQFLTGNMTVVDVTVKYTDEVREQLTKTTTTTTTKCCGTSETKN</sequence>
<dbReference type="InterPro" id="IPR014756">
    <property type="entry name" value="Ig_E-set"/>
</dbReference>
<evidence type="ECO:0000313" key="13">
    <source>
        <dbReference type="EMBL" id="KAF7994704.1"/>
    </source>
</evidence>
<gene>
    <name evidence="13" type="ORF">HCN44_004176</name>
</gene>
<reference evidence="13 14" key="1">
    <citation type="submission" date="2020-08" db="EMBL/GenBank/DDBJ databases">
        <title>Aphidius gifuensis genome sequencing and assembly.</title>
        <authorList>
            <person name="Du Z."/>
        </authorList>
    </citation>
    <scope>NUCLEOTIDE SEQUENCE [LARGE SCALE GENOMIC DNA]</scope>
    <source>
        <strain evidence="13">YNYX2018</strain>
        <tissue evidence="13">Adults</tissue>
    </source>
</reference>
<evidence type="ECO:0000259" key="11">
    <source>
        <dbReference type="Pfam" id="PF03722"/>
    </source>
</evidence>
<evidence type="ECO:0000256" key="8">
    <source>
        <dbReference type="ARBA" id="ARBA00023033"/>
    </source>
</evidence>
<comment type="caution">
    <text evidence="13">The sequence shown here is derived from an EMBL/GenBank/DDBJ whole genome shotgun (WGS) entry which is preliminary data.</text>
</comment>
<dbReference type="PANTHER" id="PTHR11511">
    <property type="entry name" value="LARVAL STORAGE PROTEIN/PHENOLOXIDASE"/>
    <property type="match status" value="1"/>
</dbReference>
<keyword evidence="4" id="KW-0964">Secreted</keyword>
<feature type="domain" description="Hemocyanin middle" evidence="10">
    <location>
        <begin position="150"/>
        <end position="413"/>
    </location>
</feature>
<comment type="subcellular location">
    <subcellularLocation>
        <location evidence="2">Secreted</location>
    </subcellularLocation>
</comment>
<evidence type="ECO:0000256" key="6">
    <source>
        <dbReference type="ARBA" id="ARBA00023002"/>
    </source>
</evidence>
<evidence type="ECO:0000256" key="7">
    <source>
        <dbReference type="ARBA" id="ARBA00023008"/>
    </source>
</evidence>
<dbReference type="InterPro" id="IPR008922">
    <property type="entry name" value="Di-copper_centre_dom_sf"/>
</dbReference>
<keyword evidence="9" id="KW-1015">Disulfide bond</keyword>
<dbReference type="InterPro" id="IPR036697">
    <property type="entry name" value="Hemocyanin_N_sf"/>
</dbReference>
<dbReference type="PRINTS" id="PR00187">
    <property type="entry name" value="HAEMOCYANIN"/>
</dbReference>
<evidence type="ECO:0000256" key="4">
    <source>
        <dbReference type="ARBA" id="ARBA00022525"/>
    </source>
</evidence>
<dbReference type="InterPro" id="IPR013788">
    <property type="entry name" value="Hemocyanin/hexamerin"/>
</dbReference>
<evidence type="ECO:0000256" key="1">
    <source>
        <dbReference type="ARBA" id="ARBA00001973"/>
    </source>
</evidence>
<dbReference type="Gene3D" id="1.10.1280.10">
    <property type="entry name" value="Di-copper center containing domain from catechol oxidase"/>
    <property type="match status" value="1"/>
</dbReference>
<dbReference type="InterPro" id="IPR037020">
    <property type="entry name" value="Hemocyanin_C_sf"/>
</dbReference>
<dbReference type="GO" id="GO:0046872">
    <property type="term" value="F:metal ion binding"/>
    <property type="evidence" value="ECO:0007669"/>
    <property type="project" value="UniProtKB-KW"/>
</dbReference>
<dbReference type="Pfam" id="PF03723">
    <property type="entry name" value="Hemocyanin_C"/>
    <property type="match status" value="1"/>
</dbReference>
<keyword evidence="5" id="KW-0479">Metal-binding</keyword>
<dbReference type="InterPro" id="IPR005203">
    <property type="entry name" value="Hemocyanin_C"/>
</dbReference>
<name>A0A834Y0I1_APHGI</name>
<evidence type="ECO:0000259" key="10">
    <source>
        <dbReference type="Pfam" id="PF00372"/>
    </source>
</evidence>
<dbReference type="Gene3D" id="2.60.40.1520">
    <property type="entry name" value="Hemocyanin, C-terminal domain"/>
    <property type="match status" value="1"/>
</dbReference>
<dbReference type="GO" id="GO:0004503">
    <property type="term" value="F:tyrosinase activity"/>
    <property type="evidence" value="ECO:0007669"/>
    <property type="project" value="UniProtKB-ARBA"/>
</dbReference>
<keyword evidence="14" id="KW-1185">Reference proteome</keyword>
<dbReference type="PANTHER" id="PTHR11511:SF4">
    <property type="entry name" value="PHENOLOXIDASE 2-RELATED"/>
    <property type="match status" value="1"/>
</dbReference>
<organism evidence="13 14">
    <name type="scientific">Aphidius gifuensis</name>
    <name type="common">Parasitoid wasp</name>
    <dbReference type="NCBI Taxonomy" id="684658"/>
    <lineage>
        <taxon>Eukaryota</taxon>
        <taxon>Metazoa</taxon>
        <taxon>Ecdysozoa</taxon>
        <taxon>Arthropoda</taxon>
        <taxon>Hexapoda</taxon>
        <taxon>Insecta</taxon>
        <taxon>Pterygota</taxon>
        <taxon>Neoptera</taxon>
        <taxon>Endopterygota</taxon>
        <taxon>Hymenoptera</taxon>
        <taxon>Apocrita</taxon>
        <taxon>Ichneumonoidea</taxon>
        <taxon>Braconidae</taxon>
        <taxon>Aphidiinae</taxon>
        <taxon>Aphidius</taxon>
    </lineage>
</organism>
<dbReference type="Gene3D" id="1.20.1370.10">
    <property type="entry name" value="Hemocyanin, N-terminal domain"/>
    <property type="match status" value="1"/>
</dbReference>
<dbReference type="InterPro" id="IPR005204">
    <property type="entry name" value="Hemocyanin_N"/>
</dbReference>
<evidence type="ECO:0000256" key="2">
    <source>
        <dbReference type="ARBA" id="ARBA00004613"/>
    </source>
</evidence>
<dbReference type="PROSITE" id="PS00209">
    <property type="entry name" value="HEMOCYANIN_1"/>
    <property type="match status" value="1"/>
</dbReference>
<dbReference type="FunFam" id="2.60.40.1520:FF:000001">
    <property type="entry name" value="Hemocyanin subunit 2"/>
    <property type="match status" value="1"/>
</dbReference>
<dbReference type="Pfam" id="PF00372">
    <property type="entry name" value="Hemocyanin_M"/>
    <property type="match status" value="1"/>
</dbReference>
<comment type="cofactor">
    <cofactor evidence="1">
        <name>Cu(2+)</name>
        <dbReference type="ChEBI" id="CHEBI:29036"/>
    </cofactor>
</comment>
<evidence type="ECO:0000256" key="5">
    <source>
        <dbReference type="ARBA" id="ARBA00022723"/>
    </source>
</evidence>
<dbReference type="Pfam" id="PF03722">
    <property type="entry name" value="Hemocyanin_N"/>
    <property type="match status" value="1"/>
</dbReference>
<protein>
    <recommendedName>
        <fullName evidence="15">Prophenoloxidase</fullName>
    </recommendedName>
</protein>
<proteinExistence type="inferred from homology"/>
<evidence type="ECO:0000313" key="14">
    <source>
        <dbReference type="Proteomes" id="UP000639338"/>
    </source>
</evidence>
<keyword evidence="6" id="KW-0560">Oxidoreductase</keyword>
<dbReference type="GO" id="GO:0005576">
    <property type="term" value="C:extracellular region"/>
    <property type="evidence" value="ECO:0007669"/>
    <property type="project" value="UniProtKB-SubCell"/>
</dbReference>
<dbReference type="OrthoDB" id="8119704at2759"/>
<dbReference type="Proteomes" id="UP000639338">
    <property type="component" value="Unassembled WGS sequence"/>
</dbReference>
<dbReference type="AlphaFoldDB" id="A0A834Y0I1"/>
<dbReference type="FunFam" id="1.10.1280.10:FF:000004">
    <property type="entry name" value="Hemocyanin subunit 2"/>
    <property type="match status" value="1"/>
</dbReference>
<keyword evidence="7" id="KW-0186">Copper</keyword>
<evidence type="ECO:0000256" key="3">
    <source>
        <dbReference type="ARBA" id="ARBA00009928"/>
    </source>
</evidence>
<feature type="domain" description="Hemocyanin C-terminal" evidence="12">
    <location>
        <begin position="422"/>
        <end position="673"/>
    </location>
</feature>
<dbReference type="GO" id="GO:0006582">
    <property type="term" value="P:melanin metabolic process"/>
    <property type="evidence" value="ECO:0007669"/>
    <property type="project" value="UniProtKB-ARBA"/>
</dbReference>
<feature type="domain" description="Hemocyanin N-terminal" evidence="11">
    <location>
        <begin position="30"/>
        <end position="141"/>
    </location>
</feature>
<dbReference type="SUPFAM" id="SSF48056">
    <property type="entry name" value="Di-copper centre-containing domain"/>
    <property type="match status" value="1"/>
</dbReference>
<dbReference type="PROSITE" id="PS00210">
    <property type="entry name" value="HEMOCYANIN_2"/>
    <property type="match status" value="1"/>
</dbReference>
<dbReference type="EMBL" id="JACMRX010000002">
    <property type="protein sequence ID" value="KAF7994704.1"/>
    <property type="molecule type" value="Genomic_DNA"/>
</dbReference>
<dbReference type="SUPFAM" id="SSF48050">
    <property type="entry name" value="Hemocyanin, N-terminal domain"/>
    <property type="match status" value="1"/>
</dbReference>